<dbReference type="CDD" id="cd09876">
    <property type="entry name" value="PIN_Nob1-like"/>
    <property type="match status" value="1"/>
</dbReference>
<dbReference type="SUPFAM" id="SSF144206">
    <property type="entry name" value="NOB1 zinc finger-like"/>
    <property type="match status" value="1"/>
</dbReference>
<evidence type="ECO:0000256" key="4">
    <source>
        <dbReference type="ARBA" id="ARBA00022723"/>
    </source>
</evidence>
<feature type="region of interest" description="Disordered" evidence="10">
    <location>
        <begin position="449"/>
        <end position="478"/>
    </location>
</feature>
<reference evidence="13" key="1">
    <citation type="submission" date="2020-08" db="EMBL/GenBank/DDBJ databases">
        <title>Multicomponent nature underlies the extraordinary mechanical properties of spider dragline silk.</title>
        <authorList>
            <person name="Kono N."/>
            <person name="Nakamura H."/>
            <person name="Mori M."/>
            <person name="Yoshida Y."/>
            <person name="Ohtoshi R."/>
            <person name="Malay A.D."/>
            <person name="Moran D.A.P."/>
            <person name="Tomita M."/>
            <person name="Numata K."/>
            <person name="Arakawa K."/>
        </authorList>
    </citation>
    <scope>NUCLEOTIDE SEQUENCE</scope>
</reference>
<dbReference type="EMBL" id="BMAV01007870">
    <property type="protein sequence ID" value="GFY51068.1"/>
    <property type="molecule type" value="Genomic_DNA"/>
</dbReference>
<feature type="binding site" evidence="9">
    <location>
        <position position="337"/>
    </location>
    <ligand>
        <name>Zn(2+)</name>
        <dbReference type="ChEBI" id="CHEBI:29105"/>
    </ligand>
</feature>
<organism evidence="13 14">
    <name type="scientific">Trichonephila inaurata madagascariensis</name>
    <dbReference type="NCBI Taxonomy" id="2747483"/>
    <lineage>
        <taxon>Eukaryota</taxon>
        <taxon>Metazoa</taxon>
        <taxon>Ecdysozoa</taxon>
        <taxon>Arthropoda</taxon>
        <taxon>Chelicerata</taxon>
        <taxon>Arachnida</taxon>
        <taxon>Araneae</taxon>
        <taxon>Araneomorphae</taxon>
        <taxon>Entelegynae</taxon>
        <taxon>Araneoidea</taxon>
        <taxon>Nephilidae</taxon>
        <taxon>Trichonephila</taxon>
        <taxon>Trichonephila inaurata</taxon>
    </lineage>
</organism>
<keyword evidence="5" id="KW-0378">Hydrolase</keyword>
<dbReference type="GO" id="GO:0005737">
    <property type="term" value="C:cytoplasm"/>
    <property type="evidence" value="ECO:0007669"/>
    <property type="project" value="UniProtKB-ARBA"/>
</dbReference>
<name>A0A8X6XC75_9ARAC</name>
<evidence type="ECO:0000256" key="1">
    <source>
        <dbReference type="ARBA" id="ARBA00004123"/>
    </source>
</evidence>
<feature type="binding site" evidence="9">
    <location>
        <position position="349"/>
    </location>
    <ligand>
        <name>Zn(2+)</name>
        <dbReference type="ChEBI" id="CHEBI:29105"/>
    </ligand>
</feature>
<dbReference type="PIRSF" id="PIRSF037125">
    <property type="entry name" value="D-site_20S_pre-rRNA_nuclease"/>
    <property type="match status" value="1"/>
</dbReference>
<evidence type="ECO:0000256" key="3">
    <source>
        <dbReference type="ARBA" id="ARBA00022722"/>
    </source>
</evidence>
<comment type="subcellular location">
    <subcellularLocation>
        <location evidence="1 8">Nucleus</location>
    </subcellularLocation>
</comment>
<sequence length="478" mass="53840">MEKRVKHLVVDSGALIMGAPIHEYAENIYTVSGVIKEIKDRATLQRLRFLPYTLHIKEPFAESCKHIMDFSKKTGDYGSLSAVDQKLLALTYQLEKENVGTEHLNKDPKLKVQPTRPASHDTKIVGFFVPKEKSEDKKIKPIEEKGNLSEDLSIGNNGVSEETKIGQNQIDEEDKSCLNSDEVTDCVSHEEGVELNDLLNSLIDQEDEEKGHLNEDLNIGNNGINEETNIGENQIDEEDTSSLNSEEVTDCVSDVEEEEEKSESDDDEESDWITPKNISEIKGKMDGLKLNASAVVACITTDYSMQNVLIQMGLNVISVDGMLIKRTHVFILRCYSCYKTTGDSTKVFCPNCGNNTLKRVSVTVSEDGTKRIHINFKKPIPIRGTRYSIPLPKRGKHQKNPIVCADQPVPQNRPSKNALRKLKVLDEDYVAEASPFLRNDVYSRAFHLGIRPSKTHQTRRNPNEPAKRIGRKKHKKNK</sequence>
<comment type="similarity">
    <text evidence="2 8">Belongs to the NOB1 family.</text>
</comment>
<dbReference type="OrthoDB" id="446759at2759"/>
<dbReference type="InterPro" id="IPR033411">
    <property type="entry name" value="Ribonuclease_PIN"/>
</dbReference>
<dbReference type="InterPro" id="IPR036283">
    <property type="entry name" value="NOB1_Zf-like_sf"/>
</dbReference>
<dbReference type="GO" id="GO:0016787">
    <property type="term" value="F:hydrolase activity"/>
    <property type="evidence" value="ECO:0007669"/>
    <property type="project" value="UniProtKB-KW"/>
</dbReference>
<dbReference type="Pfam" id="PF17146">
    <property type="entry name" value="PIN_6"/>
    <property type="match status" value="1"/>
</dbReference>
<keyword evidence="14" id="KW-1185">Reference proteome</keyword>
<evidence type="ECO:0000256" key="9">
    <source>
        <dbReference type="PIRSR" id="PIRSR037125-1"/>
    </source>
</evidence>
<keyword evidence="6 8" id="KW-0862">Zinc</keyword>
<proteinExistence type="inferred from homology"/>
<feature type="binding site" evidence="9">
    <location>
        <position position="352"/>
    </location>
    <ligand>
        <name>Zn(2+)</name>
        <dbReference type="ChEBI" id="CHEBI:29105"/>
    </ligand>
</feature>
<dbReference type="GO" id="GO:0046872">
    <property type="term" value="F:metal ion binding"/>
    <property type="evidence" value="ECO:0007669"/>
    <property type="project" value="UniProtKB-UniRule"/>
</dbReference>
<dbReference type="Proteomes" id="UP000886998">
    <property type="component" value="Unassembled WGS sequence"/>
</dbReference>
<accession>A0A8X6XC75</accession>
<evidence type="ECO:0000259" key="11">
    <source>
        <dbReference type="Pfam" id="PF08772"/>
    </source>
</evidence>
<evidence type="ECO:0000256" key="8">
    <source>
        <dbReference type="PIRNR" id="PIRNR037125"/>
    </source>
</evidence>
<dbReference type="PANTHER" id="PTHR12814:SF2">
    <property type="entry name" value="RNA-BINDING PROTEIN NOB1"/>
    <property type="match status" value="1"/>
</dbReference>
<dbReference type="PANTHER" id="PTHR12814">
    <property type="entry name" value="RNA-BINDING PROTEIN NOB1"/>
    <property type="match status" value="1"/>
</dbReference>
<dbReference type="InterPro" id="IPR017117">
    <property type="entry name" value="Nob1_euk"/>
</dbReference>
<dbReference type="InterPro" id="IPR039907">
    <property type="entry name" value="NOB1"/>
</dbReference>
<dbReference type="GO" id="GO:0031981">
    <property type="term" value="C:nuclear lumen"/>
    <property type="evidence" value="ECO:0007669"/>
    <property type="project" value="UniProtKB-ARBA"/>
</dbReference>
<dbReference type="InterPro" id="IPR014881">
    <property type="entry name" value="NOB1_Zn-bd"/>
</dbReference>
<feature type="compositionally biased region" description="Acidic residues" evidence="10">
    <location>
        <begin position="247"/>
        <end position="271"/>
    </location>
</feature>
<evidence type="ECO:0000256" key="6">
    <source>
        <dbReference type="ARBA" id="ARBA00022833"/>
    </source>
</evidence>
<evidence type="ECO:0000256" key="10">
    <source>
        <dbReference type="SAM" id="MobiDB-lite"/>
    </source>
</evidence>
<feature type="domain" description="Nin one binding (NOB1) Zn-ribbon-like" evidence="11">
    <location>
        <begin position="324"/>
        <end position="395"/>
    </location>
</feature>
<evidence type="ECO:0000259" key="12">
    <source>
        <dbReference type="Pfam" id="PF17146"/>
    </source>
</evidence>
<dbReference type="FunFam" id="3.40.50.1010:FF:000020">
    <property type="entry name" value="20S-pre-rRNA D-site endonuclease NOB1"/>
    <property type="match status" value="1"/>
</dbReference>
<feature type="region of interest" description="Disordered" evidence="10">
    <location>
        <begin position="391"/>
        <end position="416"/>
    </location>
</feature>
<evidence type="ECO:0000313" key="14">
    <source>
        <dbReference type="Proteomes" id="UP000886998"/>
    </source>
</evidence>
<dbReference type="Pfam" id="PF08772">
    <property type="entry name" value="Zn_ribbon_NOB1"/>
    <property type="match status" value="1"/>
</dbReference>
<keyword evidence="3" id="KW-0540">Nuclease</keyword>
<dbReference type="Gene3D" id="6.20.210.10">
    <property type="entry name" value="Nin one binding (NOB1), Zn-ribbon-like"/>
    <property type="match status" value="1"/>
</dbReference>
<feature type="binding site" evidence="9">
    <location>
        <position position="334"/>
    </location>
    <ligand>
        <name>Zn(2+)</name>
        <dbReference type="ChEBI" id="CHEBI:29105"/>
    </ligand>
</feature>
<comment type="function">
    <text evidence="8">May play a role in mRNA degradation.</text>
</comment>
<comment type="caution">
    <text evidence="13">The sequence shown here is derived from an EMBL/GenBank/DDBJ whole genome shotgun (WGS) entry which is preliminary data.</text>
</comment>
<feature type="domain" description="Ribonuclease PIN" evidence="12">
    <location>
        <begin position="8"/>
        <end position="94"/>
    </location>
</feature>
<evidence type="ECO:0000256" key="2">
    <source>
        <dbReference type="ARBA" id="ARBA00005858"/>
    </source>
</evidence>
<dbReference type="AlphaFoldDB" id="A0A8X6XC75"/>
<keyword evidence="7 8" id="KW-0539">Nucleus</keyword>
<evidence type="ECO:0000256" key="5">
    <source>
        <dbReference type="ARBA" id="ARBA00022801"/>
    </source>
</evidence>
<dbReference type="GO" id="GO:0030688">
    <property type="term" value="C:preribosome, small subunit precursor"/>
    <property type="evidence" value="ECO:0007669"/>
    <property type="project" value="TreeGrafter"/>
</dbReference>
<protein>
    <recommendedName>
        <fullName evidence="8">RNA-binding protein NOB1</fullName>
    </recommendedName>
</protein>
<evidence type="ECO:0000256" key="7">
    <source>
        <dbReference type="ARBA" id="ARBA00023242"/>
    </source>
</evidence>
<gene>
    <name evidence="13" type="primary">NOB1</name>
    <name evidence="13" type="ORF">TNIN_456351</name>
</gene>
<evidence type="ECO:0000313" key="13">
    <source>
        <dbReference type="EMBL" id="GFY51068.1"/>
    </source>
</evidence>
<dbReference type="GO" id="GO:0030490">
    <property type="term" value="P:maturation of SSU-rRNA"/>
    <property type="evidence" value="ECO:0007669"/>
    <property type="project" value="TreeGrafter"/>
</dbReference>
<dbReference type="Gene3D" id="3.40.50.1010">
    <property type="entry name" value="5'-nuclease"/>
    <property type="match status" value="1"/>
</dbReference>
<feature type="compositionally biased region" description="Basic residues" evidence="10">
    <location>
        <begin position="468"/>
        <end position="478"/>
    </location>
</feature>
<keyword evidence="4 8" id="KW-0479">Metal-binding</keyword>
<dbReference type="GO" id="GO:0004521">
    <property type="term" value="F:RNA endonuclease activity"/>
    <property type="evidence" value="ECO:0007669"/>
    <property type="project" value="UniProtKB-UniRule"/>
</dbReference>
<feature type="region of interest" description="Disordered" evidence="10">
    <location>
        <begin position="236"/>
        <end position="272"/>
    </location>
</feature>